<evidence type="ECO:0000313" key="1">
    <source>
        <dbReference type="EMBL" id="AEE52549.1"/>
    </source>
</evidence>
<dbReference type="Proteomes" id="UP000008461">
    <property type="component" value="Chromosome"/>
</dbReference>
<dbReference type="AlphaFoldDB" id="F4KWR6"/>
<protein>
    <recommendedName>
        <fullName evidence="3">Gliding motility-associated C-terminal domain-containing protein</fullName>
    </recommendedName>
</protein>
<dbReference type="InterPro" id="IPR038081">
    <property type="entry name" value="CalX-like_sf"/>
</dbReference>
<sequence>MWNIASVAFLLIEMFSQTPAAKAPEPLAGIDAIQRYTVERLVQDIFVGGACKNTFNIKGIGNNAGIGYFENGQSIIGINRGVILSTGPIENCEGPNDSRRASGDFKDVTGDPDLKQLSQLNIQDAVGIEFDFTPLDSLVTFRYVFASEEYCEFVGSNFNDVFGFFVSGPGINGPFSNNAINVALVPGSQDYVSINTINHNVNTNYFVRNELKDDADRCGIPWTAPPNLGNIQYDGFTRVMTATLKLVPCQTYHLRLMISDVNDGQFDSAVFLEAESFNIGGSINLAVGNGVQEDTITEGCSEGQFMVSRKDPTQTTLPLTIGIRVANASAAKAGIDFNALPSSVTIPSGQVSTTIKIESILDQINEGLEDIILELDFPCSCISDTARLFIEDPPPLETGLQTVESCIGDTVLLQLSPSGGVPPYRIRWSNGDSLTTFKAVANVDTTYRLNMRDLCGRSIDDVVIVRRRRPPQARLNSLREVCFNDTVSIPIYFTGFAPYKFTYAVNGVAQQSIETFDNPYIISTNQEGRIELLNFRDAICAGNVSGKAEIRNYQIKTLASTKQVSCFAANDGSIIIDAAGGTAPYRFNWSGSADTDAEAQNLAAGKYGVTITDANGCFTNLEVELREPPLLDSISFDCQEFSGPFISFAASGGTPPYLYSVNGAPFQNEQVFSQLNSGERYDLRIQDAGGCQISQNFIMPSRFDEMVELDPTVLLELGQEYTLSPKLNIPESLVKTIKWLPETGLSCTDCLKPQLNALKNDTYTIQMEDIFGCIGAAFVNVKVNLQIDLYVPNAFSPNGDGLNDLLVIHGNRDQIRRIVSVQIYNRWGLMIHQDQDYLPNEGRRGWDGRYKGLDLRPDVYTYVVTVELADGQLQMAKGDVLLMR</sequence>
<evidence type="ECO:0008006" key="3">
    <source>
        <dbReference type="Google" id="ProtNLM"/>
    </source>
</evidence>
<keyword evidence="2" id="KW-1185">Reference proteome</keyword>
<dbReference type="NCBIfam" id="TIGR04131">
    <property type="entry name" value="Bac_Flav_CTERM"/>
    <property type="match status" value="1"/>
</dbReference>
<dbReference type="InterPro" id="IPR025667">
    <property type="entry name" value="SprB_repeat"/>
</dbReference>
<dbReference type="Pfam" id="PF13585">
    <property type="entry name" value="CHU_C"/>
    <property type="match status" value="1"/>
</dbReference>
<dbReference type="NCBIfam" id="NF038133">
    <property type="entry name" value="choice_anch_L"/>
    <property type="match status" value="1"/>
</dbReference>
<dbReference type="Gene3D" id="2.60.40.2030">
    <property type="match status" value="1"/>
</dbReference>
<dbReference type="OrthoDB" id="9765926at2"/>
<dbReference type="RefSeq" id="WP_013767087.1">
    <property type="nucleotide sequence ID" value="NC_015510.1"/>
</dbReference>
<dbReference type="InterPro" id="IPR026341">
    <property type="entry name" value="T9SS_type_B"/>
</dbReference>
<proteinExistence type="predicted"/>
<dbReference type="KEGG" id="hhy:Halhy_4715"/>
<dbReference type="Pfam" id="PF13573">
    <property type="entry name" value="SprB"/>
    <property type="match status" value="1"/>
</dbReference>
<dbReference type="HOGENOM" id="CLU_011210_0_0_10"/>
<gene>
    <name evidence="1" type="ordered locus">Halhy_4715</name>
</gene>
<name>F4KWR6_HALH1</name>
<dbReference type="EMBL" id="CP002691">
    <property type="protein sequence ID" value="AEE52549.1"/>
    <property type="molecule type" value="Genomic_DNA"/>
</dbReference>
<accession>F4KWR6</accession>
<dbReference type="InterPro" id="IPR049804">
    <property type="entry name" value="Choice_anch_L"/>
</dbReference>
<evidence type="ECO:0000313" key="2">
    <source>
        <dbReference type="Proteomes" id="UP000008461"/>
    </source>
</evidence>
<dbReference type="STRING" id="760192.Halhy_4715"/>
<dbReference type="eggNOG" id="COG3291">
    <property type="taxonomic scope" value="Bacteria"/>
</dbReference>
<organism evidence="1 2">
    <name type="scientific">Haliscomenobacter hydrossis (strain ATCC 27775 / DSM 1100 / LMG 10767 / O)</name>
    <dbReference type="NCBI Taxonomy" id="760192"/>
    <lineage>
        <taxon>Bacteria</taxon>
        <taxon>Pseudomonadati</taxon>
        <taxon>Bacteroidota</taxon>
        <taxon>Saprospiria</taxon>
        <taxon>Saprospirales</taxon>
        <taxon>Haliscomenobacteraceae</taxon>
        <taxon>Haliscomenobacter</taxon>
    </lineage>
</organism>
<dbReference type="Gene3D" id="2.60.40.740">
    <property type="match status" value="1"/>
</dbReference>
<reference key="2">
    <citation type="submission" date="2011-04" db="EMBL/GenBank/DDBJ databases">
        <title>Complete sequence of chromosome of Haliscomenobacter hydrossis DSM 1100.</title>
        <authorList>
            <consortium name="US DOE Joint Genome Institute (JGI-PGF)"/>
            <person name="Lucas S."/>
            <person name="Han J."/>
            <person name="Lapidus A."/>
            <person name="Bruce D."/>
            <person name="Goodwin L."/>
            <person name="Pitluck S."/>
            <person name="Peters L."/>
            <person name="Kyrpides N."/>
            <person name="Mavromatis K."/>
            <person name="Ivanova N."/>
            <person name="Ovchinnikova G."/>
            <person name="Pagani I."/>
            <person name="Daligault H."/>
            <person name="Detter J.C."/>
            <person name="Han C."/>
            <person name="Land M."/>
            <person name="Hauser L."/>
            <person name="Markowitz V."/>
            <person name="Cheng J.-F."/>
            <person name="Hugenholtz P."/>
            <person name="Woyke T."/>
            <person name="Wu D."/>
            <person name="Verbarg S."/>
            <person name="Frueling A."/>
            <person name="Brambilla E."/>
            <person name="Klenk H.-P."/>
            <person name="Eisen J.A."/>
        </authorList>
    </citation>
    <scope>NUCLEOTIDE SEQUENCE</scope>
    <source>
        <strain>DSM 1100</strain>
    </source>
</reference>
<reference evidence="1 2" key="1">
    <citation type="journal article" date="2011" name="Stand. Genomic Sci.">
        <title>Complete genome sequence of Haliscomenobacter hydrossis type strain (O).</title>
        <authorList>
            <consortium name="US DOE Joint Genome Institute (JGI-PGF)"/>
            <person name="Daligault H."/>
            <person name="Lapidus A."/>
            <person name="Zeytun A."/>
            <person name="Nolan M."/>
            <person name="Lucas S."/>
            <person name="Del Rio T.G."/>
            <person name="Tice H."/>
            <person name="Cheng J.F."/>
            <person name="Tapia R."/>
            <person name="Han C."/>
            <person name="Goodwin L."/>
            <person name="Pitluck S."/>
            <person name="Liolios K."/>
            <person name="Pagani I."/>
            <person name="Ivanova N."/>
            <person name="Huntemann M."/>
            <person name="Mavromatis K."/>
            <person name="Mikhailova N."/>
            <person name="Pati A."/>
            <person name="Chen A."/>
            <person name="Palaniappan K."/>
            <person name="Land M."/>
            <person name="Hauser L."/>
            <person name="Brambilla E.M."/>
            <person name="Rohde M."/>
            <person name="Verbarg S."/>
            <person name="Goker M."/>
            <person name="Bristow J."/>
            <person name="Eisen J.A."/>
            <person name="Markowitz V."/>
            <person name="Hugenholtz P."/>
            <person name="Kyrpides N.C."/>
            <person name="Klenk H.P."/>
            <person name="Woyke T."/>
        </authorList>
    </citation>
    <scope>NUCLEOTIDE SEQUENCE [LARGE SCALE GENOMIC DNA]</scope>
    <source>
        <strain evidence="2">ATCC 27775 / DSM 1100 / LMG 10767 / O</strain>
    </source>
</reference>
<dbReference type="SUPFAM" id="SSF141072">
    <property type="entry name" value="CalX-like"/>
    <property type="match status" value="1"/>
</dbReference>